<keyword evidence="2" id="KW-1185">Reference proteome</keyword>
<dbReference type="Proteomes" id="UP001142175">
    <property type="component" value="Unassembled WGS sequence"/>
</dbReference>
<dbReference type="RefSeq" id="WP_258422313.1">
    <property type="nucleotide sequence ID" value="NZ_JANSUY010000002.1"/>
</dbReference>
<dbReference type="PANTHER" id="PTHR46124:SF3">
    <property type="entry name" value="HYDROLASE"/>
    <property type="match status" value="1"/>
</dbReference>
<dbReference type="Pfam" id="PF01026">
    <property type="entry name" value="TatD_DNase"/>
    <property type="match status" value="1"/>
</dbReference>
<evidence type="ECO:0000313" key="1">
    <source>
        <dbReference type="EMBL" id="MCR9014434.1"/>
    </source>
</evidence>
<protein>
    <submittedName>
        <fullName evidence="1">TatD family hydrolase</fullName>
    </submittedName>
</protein>
<keyword evidence="1" id="KW-0378">Hydrolase</keyword>
<organism evidence="1 2">
    <name type="scientific">Aquiflexum gelatinilyticum</name>
    <dbReference type="NCBI Taxonomy" id="2961943"/>
    <lineage>
        <taxon>Bacteria</taxon>
        <taxon>Pseudomonadati</taxon>
        <taxon>Bacteroidota</taxon>
        <taxon>Cytophagia</taxon>
        <taxon>Cytophagales</taxon>
        <taxon>Cyclobacteriaceae</taxon>
        <taxon>Aquiflexum</taxon>
    </lineage>
</organism>
<dbReference type="AlphaFoldDB" id="A0A9X2SY06"/>
<name>A0A9X2SY06_9BACT</name>
<dbReference type="EMBL" id="JANSUY010000002">
    <property type="protein sequence ID" value="MCR9014434.1"/>
    <property type="molecule type" value="Genomic_DNA"/>
</dbReference>
<dbReference type="GO" id="GO:0005829">
    <property type="term" value="C:cytosol"/>
    <property type="evidence" value="ECO:0007669"/>
    <property type="project" value="TreeGrafter"/>
</dbReference>
<comment type="caution">
    <text evidence="1">The sequence shown here is derived from an EMBL/GenBank/DDBJ whole genome shotgun (WGS) entry which is preliminary data.</text>
</comment>
<dbReference type="InterPro" id="IPR032466">
    <property type="entry name" value="Metal_Hydrolase"/>
</dbReference>
<dbReference type="GO" id="GO:0016788">
    <property type="term" value="F:hydrolase activity, acting on ester bonds"/>
    <property type="evidence" value="ECO:0007669"/>
    <property type="project" value="InterPro"/>
</dbReference>
<gene>
    <name evidence="1" type="ORF">NU887_05265</name>
</gene>
<dbReference type="PANTHER" id="PTHR46124">
    <property type="entry name" value="D-AMINOACYL-TRNA DEACYLASE"/>
    <property type="match status" value="1"/>
</dbReference>
<dbReference type="InterPro" id="IPR001130">
    <property type="entry name" value="TatD-like"/>
</dbReference>
<evidence type="ECO:0000313" key="2">
    <source>
        <dbReference type="Proteomes" id="UP001142175"/>
    </source>
</evidence>
<sequence length="224" mass="25402">MINQNIQSDLVHFPDFHSHQKGNVFSIFNVLPDDGIPDQCFSWGIHPWYLNENWEKEFEKIESAKANPNLVAIGECGFDLIKGPGPKLQMEAFSAQADLAKKLGLPIILHCVKGTHLLQEYLKNHSEPPTIIWHGFNQNPQIAEKLLSFPIYFSFGKAILKQDSNAQQYLLKCPLDRIFFETDNSDIPISVIYQQASLLLGLSAGQLAGQVEENWNRISKRKIT</sequence>
<accession>A0A9X2SY06</accession>
<dbReference type="Gene3D" id="3.20.20.140">
    <property type="entry name" value="Metal-dependent hydrolases"/>
    <property type="match status" value="1"/>
</dbReference>
<reference evidence="1" key="1">
    <citation type="submission" date="2022-08" db="EMBL/GenBank/DDBJ databases">
        <authorList>
            <person name="Zhang D."/>
        </authorList>
    </citation>
    <scope>NUCLEOTIDE SEQUENCE</scope>
    <source>
        <strain evidence="1">XJ19-11</strain>
    </source>
</reference>
<dbReference type="SUPFAM" id="SSF51556">
    <property type="entry name" value="Metallo-dependent hydrolases"/>
    <property type="match status" value="1"/>
</dbReference>
<proteinExistence type="predicted"/>